<evidence type="ECO:0000313" key="10">
    <source>
        <dbReference type="Proteomes" id="UP000431269"/>
    </source>
</evidence>
<dbReference type="PANTHER" id="PTHR43711">
    <property type="entry name" value="TWO-COMPONENT HISTIDINE KINASE"/>
    <property type="match status" value="1"/>
</dbReference>
<evidence type="ECO:0000256" key="3">
    <source>
        <dbReference type="ARBA" id="ARBA00022553"/>
    </source>
</evidence>
<dbReference type="CDD" id="cd00082">
    <property type="entry name" value="HisKA"/>
    <property type="match status" value="1"/>
</dbReference>
<evidence type="ECO:0000256" key="4">
    <source>
        <dbReference type="ARBA" id="ARBA00022679"/>
    </source>
</evidence>
<keyword evidence="7" id="KW-1133">Transmembrane helix</keyword>
<dbReference type="FunFam" id="3.30.565.10:FF:000010">
    <property type="entry name" value="Sensor histidine kinase RcsC"/>
    <property type="match status" value="1"/>
</dbReference>
<dbReference type="Gene3D" id="1.10.287.130">
    <property type="match status" value="1"/>
</dbReference>
<dbReference type="GO" id="GO:0000155">
    <property type="term" value="F:phosphorelay sensor kinase activity"/>
    <property type="evidence" value="ECO:0007669"/>
    <property type="project" value="InterPro"/>
</dbReference>
<keyword evidence="5 9" id="KW-0418">Kinase</keyword>
<evidence type="ECO:0000256" key="2">
    <source>
        <dbReference type="ARBA" id="ARBA00012438"/>
    </source>
</evidence>
<keyword evidence="10" id="KW-1185">Reference proteome</keyword>
<reference evidence="10" key="1">
    <citation type="submission" date="2019-12" db="EMBL/GenBank/DDBJ databases">
        <title>Complete genome of Terracaulis silvestris 0127_4.</title>
        <authorList>
            <person name="Vieira S."/>
            <person name="Riedel T."/>
            <person name="Sproer C."/>
            <person name="Pascual J."/>
            <person name="Boedeker C."/>
            <person name="Overmann J."/>
        </authorList>
    </citation>
    <scope>NUCLEOTIDE SEQUENCE [LARGE SCALE GENOMIC DNA]</scope>
    <source>
        <strain evidence="10">0127_4</strain>
    </source>
</reference>
<dbReference type="Proteomes" id="UP000431269">
    <property type="component" value="Chromosome"/>
</dbReference>
<dbReference type="InterPro" id="IPR003594">
    <property type="entry name" value="HATPase_dom"/>
</dbReference>
<dbReference type="EMBL" id="CP047045">
    <property type="protein sequence ID" value="QGZ93837.1"/>
    <property type="molecule type" value="Genomic_DNA"/>
</dbReference>
<dbReference type="Pfam" id="PF02518">
    <property type="entry name" value="HATPase_c"/>
    <property type="match status" value="1"/>
</dbReference>
<dbReference type="SMART" id="SM00387">
    <property type="entry name" value="HATPase_c"/>
    <property type="match status" value="1"/>
</dbReference>
<dbReference type="AlphaFoldDB" id="A0A6I6MM89"/>
<dbReference type="PANTHER" id="PTHR43711:SF26">
    <property type="entry name" value="SENSOR HISTIDINE KINASE RCSC"/>
    <property type="match status" value="1"/>
</dbReference>
<dbReference type="CDD" id="cd16922">
    <property type="entry name" value="HATPase_EvgS-ArcB-TorS-like"/>
    <property type="match status" value="1"/>
</dbReference>
<evidence type="ECO:0000259" key="8">
    <source>
        <dbReference type="PROSITE" id="PS50109"/>
    </source>
</evidence>
<evidence type="ECO:0000256" key="1">
    <source>
        <dbReference type="ARBA" id="ARBA00000085"/>
    </source>
</evidence>
<dbReference type="EC" id="2.7.13.3" evidence="2"/>
<evidence type="ECO:0000256" key="6">
    <source>
        <dbReference type="ARBA" id="ARBA00023012"/>
    </source>
</evidence>
<dbReference type="Gene3D" id="3.30.565.10">
    <property type="entry name" value="Histidine kinase-like ATPase, C-terminal domain"/>
    <property type="match status" value="1"/>
</dbReference>
<dbReference type="InterPro" id="IPR036890">
    <property type="entry name" value="HATPase_C_sf"/>
</dbReference>
<evidence type="ECO:0000256" key="5">
    <source>
        <dbReference type="ARBA" id="ARBA00022777"/>
    </source>
</evidence>
<dbReference type="SUPFAM" id="SSF55874">
    <property type="entry name" value="ATPase domain of HSP90 chaperone/DNA topoisomerase II/histidine kinase"/>
    <property type="match status" value="1"/>
</dbReference>
<keyword evidence="6" id="KW-0902">Two-component regulatory system</keyword>
<dbReference type="PRINTS" id="PR00344">
    <property type="entry name" value="BCTRLSENSOR"/>
</dbReference>
<dbReference type="SUPFAM" id="SSF47384">
    <property type="entry name" value="Homodimeric domain of signal transducing histidine kinase"/>
    <property type="match status" value="1"/>
</dbReference>
<dbReference type="Pfam" id="PF00512">
    <property type="entry name" value="HisKA"/>
    <property type="match status" value="1"/>
</dbReference>
<dbReference type="PROSITE" id="PS50109">
    <property type="entry name" value="HIS_KIN"/>
    <property type="match status" value="1"/>
</dbReference>
<keyword evidence="7" id="KW-0812">Transmembrane</keyword>
<dbReference type="InterPro" id="IPR050736">
    <property type="entry name" value="Sensor_HK_Regulatory"/>
</dbReference>
<organism evidence="9 10">
    <name type="scientific">Terricaulis silvestris</name>
    <dbReference type="NCBI Taxonomy" id="2686094"/>
    <lineage>
        <taxon>Bacteria</taxon>
        <taxon>Pseudomonadati</taxon>
        <taxon>Pseudomonadota</taxon>
        <taxon>Alphaproteobacteria</taxon>
        <taxon>Caulobacterales</taxon>
        <taxon>Caulobacteraceae</taxon>
        <taxon>Terricaulis</taxon>
    </lineage>
</organism>
<dbReference type="InterPro" id="IPR003661">
    <property type="entry name" value="HisK_dim/P_dom"/>
</dbReference>
<protein>
    <recommendedName>
        <fullName evidence="2">histidine kinase</fullName>
        <ecNumber evidence="2">2.7.13.3</ecNumber>
    </recommendedName>
</protein>
<dbReference type="InterPro" id="IPR004358">
    <property type="entry name" value="Sig_transdc_His_kin-like_C"/>
</dbReference>
<feature type="domain" description="Histidine kinase" evidence="8">
    <location>
        <begin position="215"/>
        <end position="433"/>
    </location>
</feature>
<proteinExistence type="predicted"/>
<evidence type="ECO:0000256" key="7">
    <source>
        <dbReference type="SAM" id="Phobius"/>
    </source>
</evidence>
<evidence type="ECO:0000313" key="9">
    <source>
        <dbReference type="EMBL" id="QGZ93837.1"/>
    </source>
</evidence>
<gene>
    <name evidence="9" type="primary">luxQ_2</name>
    <name evidence="9" type="ORF">DSM104635_00651</name>
</gene>
<comment type="catalytic activity">
    <reaction evidence="1">
        <text>ATP + protein L-histidine = ADP + protein N-phospho-L-histidine.</text>
        <dbReference type="EC" id="2.7.13.3"/>
    </reaction>
</comment>
<dbReference type="KEGG" id="tsv:DSM104635_00651"/>
<name>A0A6I6MM89_9CAUL</name>
<feature type="transmembrane region" description="Helical" evidence="7">
    <location>
        <begin position="159"/>
        <end position="178"/>
    </location>
</feature>
<sequence>MVAVALPGALTVVVFSTYRQSAIATGRSEDLLSDIRQLDEVLTTSALLYARTGERRWRWRYEAGVEDLDEVLASVERYAPTDEALRHIHEISTANDALVDMETRAFEMTADRQGQEAYALLTSTAYDQEKRVYANGLNLALAEVRDRADAATRSLGVELLLAALGCLAGLFACFAVWFGQMRRHLTEEERLQDSLRRERDAANRANATKTRFLANMSHELRTPLNAIVGYSEMLKEDADADGRVGDANDHDRIIAAASTLLRLINDLLDISKAEAGRIVLKVEDFAVSDLIERVVGTVDHLARARANQVVVDVAPNIGATRSDEFRLGQCLINLLSNAAKFTEQGEIRLSARREGEDLVFVVTDTGIGMTAEQMGRIFKAFVQADDTVTRTHGGTGLGLAITRELAQLLGGDIRVESAPGQGSTFTLCVSAVLAPAAKEMPALAA</sequence>
<dbReference type="SMART" id="SM00388">
    <property type="entry name" value="HisKA"/>
    <property type="match status" value="1"/>
</dbReference>
<keyword evidence="3" id="KW-0597">Phosphoprotein</keyword>
<keyword evidence="4 9" id="KW-0808">Transferase</keyword>
<dbReference type="InterPro" id="IPR005467">
    <property type="entry name" value="His_kinase_dom"/>
</dbReference>
<accession>A0A6I6MM89</accession>
<keyword evidence="7" id="KW-0472">Membrane</keyword>
<dbReference type="InterPro" id="IPR036097">
    <property type="entry name" value="HisK_dim/P_sf"/>
</dbReference>